<evidence type="ECO:0000313" key="1">
    <source>
        <dbReference type="EMBL" id="BBK25610.1"/>
    </source>
</evidence>
<dbReference type="AlphaFoldDB" id="A0A8D4UVA6"/>
<proteinExistence type="predicted"/>
<keyword evidence="2" id="KW-1185">Reference proteome</keyword>
<dbReference type="Proteomes" id="UP000320585">
    <property type="component" value="Chromosome"/>
</dbReference>
<gene>
    <name evidence="1" type="ORF">Dia5BBH33_15450</name>
</gene>
<protein>
    <submittedName>
        <fullName evidence="1">Uncharacterized protein</fullName>
    </submittedName>
</protein>
<organism evidence="1 2">
    <name type="scientific">Dialister hominis</name>
    <dbReference type="NCBI Taxonomy" id="2582419"/>
    <lineage>
        <taxon>Bacteria</taxon>
        <taxon>Bacillati</taxon>
        <taxon>Bacillota</taxon>
        <taxon>Negativicutes</taxon>
        <taxon>Veillonellales</taxon>
        <taxon>Veillonellaceae</taxon>
        <taxon>Dialister</taxon>
    </lineage>
</organism>
<sequence>MIAVMVLVETVNGRSAFMESNLVGVSPRNCYAVNIDILNQIQLADQRNVSELELHVPKGDNRDNWPHPDYMGKNICQTLYRDGIISRTFDIQIVPDINMNKKYHIPIP</sequence>
<reference evidence="2" key="1">
    <citation type="submission" date="2019-05" db="EMBL/GenBank/DDBJ databases">
        <title>Complete genome sequencing of Dialister sp. strain 5BBH33.</title>
        <authorList>
            <person name="Sakamoto M."/>
            <person name="Murakami T."/>
            <person name="Mori H."/>
        </authorList>
    </citation>
    <scope>NUCLEOTIDE SEQUENCE [LARGE SCALE GENOMIC DNA]</scope>
    <source>
        <strain evidence="2">5BBH33</strain>
    </source>
</reference>
<evidence type="ECO:0000313" key="2">
    <source>
        <dbReference type="Proteomes" id="UP000320585"/>
    </source>
</evidence>
<name>A0A8D4UVA6_9FIRM</name>
<accession>A0A8D4UVA6</accession>
<dbReference type="KEGG" id="dho:Dia5BBH33_15450"/>
<dbReference type="EMBL" id="AP019697">
    <property type="protein sequence ID" value="BBK25610.1"/>
    <property type="molecule type" value="Genomic_DNA"/>
</dbReference>